<gene>
    <name evidence="2" type="ORF">UFOPK2850_00849</name>
    <name evidence="3" type="ORF">UFOPK3982_01038</name>
    <name evidence="4" type="ORF">UFOPK4120_00849</name>
    <name evidence="5" type="ORF">UFOPK4404_00886</name>
</gene>
<dbReference type="GO" id="GO:0016757">
    <property type="term" value="F:glycosyltransferase activity"/>
    <property type="evidence" value="ECO:0007669"/>
    <property type="project" value="InterPro"/>
</dbReference>
<evidence type="ECO:0000313" key="3">
    <source>
        <dbReference type="EMBL" id="CAB4989256.1"/>
    </source>
</evidence>
<evidence type="ECO:0000313" key="2">
    <source>
        <dbReference type="EMBL" id="CAB4757136.1"/>
    </source>
</evidence>
<evidence type="ECO:0000313" key="5">
    <source>
        <dbReference type="EMBL" id="CAB5073547.1"/>
    </source>
</evidence>
<name>A0A6J7QYV6_9ZZZZ</name>
<dbReference type="InterPro" id="IPR050194">
    <property type="entry name" value="Glycosyltransferase_grp1"/>
</dbReference>
<dbReference type="AlphaFoldDB" id="A0A6J7QYV6"/>
<protein>
    <submittedName>
        <fullName evidence="4">Unannotated protein</fullName>
    </submittedName>
</protein>
<evidence type="ECO:0000313" key="4">
    <source>
        <dbReference type="EMBL" id="CAB5020983.1"/>
    </source>
</evidence>
<dbReference type="InterPro" id="IPR001296">
    <property type="entry name" value="Glyco_trans_1"/>
</dbReference>
<dbReference type="EMBL" id="CAFBOO010000008">
    <property type="protein sequence ID" value="CAB4989256.1"/>
    <property type="molecule type" value="Genomic_DNA"/>
</dbReference>
<proteinExistence type="predicted"/>
<dbReference type="CDD" id="cd03801">
    <property type="entry name" value="GT4_PimA-like"/>
    <property type="match status" value="1"/>
</dbReference>
<accession>A0A6J7QYV6</accession>
<dbReference type="Pfam" id="PF00534">
    <property type="entry name" value="Glycos_transf_1"/>
    <property type="match status" value="1"/>
</dbReference>
<sequence length="370" mass="41246">MPKSLLLITGIFPPDSGGPSKFAIEFGIWASQKNVDVTVQTYSDNQNLVAKVGTVRVSRILRSRTLLFRYAVMIRGIRRNLSPNISVLAVGAFLETYLSSIIYRFSYAVKVPGDIVWERARNNNVTDLGIAEFQLQKLNFKYRVFRKLYSNSLKKARIVIVPSRGLFNLCLQWGVPQKNIRLIYNSVEPSELFGVPTGVYEFDLVTICRLAPWKGVDELIQFSAKRNLSLVVAGDGPDRARLEALTKTLGAKVTFMGEISTESVNKLLSKSKIFVLNSYYEGLPHALVEARVAGLISVGRAGTGSEEVINDDIDGYLIRPDRPLDATLDLAISSVTKSNDFIQRAKNDASSRFNKEINFNEISKIIQGKN</sequence>
<reference evidence="4" key="1">
    <citation type="submission" date="2020-05" db="EMBL/GenBank/DDBJ databases">
        <authorList>
            <person name="Chiriac C."/>
            <person name="Salcher M."/>
            <person name="Ghai R."/>
            <person name="Kavagutti S V."/>
        </authorList>
    </citation>
    <scope>NUCLEOTIDE SEQUENCE</scope>
</reference>
<dbReference type="EMBL" id="CAFBPO010000008">
    <property type="protein sequence ID" value="CAB5020983.1"/>
    <property type="molecule type" value="Genomic_DNA"/>
</dbReference>
<dbReference type="PANTHER" id="PTHR45947">
    <property type="entry name" value="SULFOQUINOVOSYL TRANSFERASE SQD2"/>
    <property type="match status" value="1"/>
</dbReference>
<dbReference type="SUPFAM" id="SSF53756">
    <property type="entry name" value="UDP-Glycosyltransferase/glycogen phosphorylase"/>
    <property type="match status" value="1"/>
</dbReference>
<dbReference type="EMBL" id="CAEZZH010000009">
    <property type="protein sequence ID" value="CAB4757136.1"/>
    <property type="molecule type" value="Genomic_DNA"/>
</dbReference>
<dbReference type="PANTHER" id="PTHR45947:SF3">
    <property type="entry name" value="SULFOQUINOVOSYL TRANSFERASE SQD2"/>
    <property type="match status" value="1"/>
</dbReference>
<dbReference type="EMBL" id="CAFBQY010000008">
    <property type="protein sequence ID" value="CAB5073547.1"/>
    <property type="molecule type" value="Genomic_DNA"/>
</dbReference>
<organism evidence="4">
    <name type="scientific">freshwater metagenome</name>
    <dbReference type="NCBI Taxonomy" id="449393"/>
    <lineage>
        <taxon>unclassified sequences</taxon>
        <taxon>metagenomes</taxon>
        <taxon>ecological metagenomes</taxon>
    </lineage>
</organism>
<evidence type="ECO:0000259" key="1">
    <source>
        <dbReference type="Pfam" id="PF00534"/>
    </source>
</evidence>
<dbReference type="Gene3D" id="3.40.50.2000">
    <property type="entry name" value="Glycogen Phosphorylase B"/>
    <property type="match status" value="2"/>
</dbReference>
<feature type="domain" description="Glycosyl transferase family 1" evidence="1">
    <location>
        <begin position="204"/>
        <end position="347"/>
    </location>
</feature>